<evidence type="ECO:0000256" key="2">
    <source>
        <dbReference type="ARBA" id="ARBA00022448"/>
    </source>
</evidence>
<keyword evidence="5" id="KW-0520">NAD</keyword>
<dbReference type="InterPro" id="IPR006036">
    <property type="entry name" value="K_uptake_TrkA"/>
</dbReference>
<dbReference type="Pfam" id="PF02254">
    <property type="entry name" value="TrkA_N"/>
    <property type="match status" value="1"/>
</dbReference>
<keyword evidence="6" id="KW-0406">Ion transport</keyword>
<comment type="caution">
    <text evidence="10">The sequence shown here is derived from an EMBL/GenBank/DDBJ whole genome shotgun (WGS) entry which is preliminary data.</text>
</comment>
<evidence type="ECO:0000259" key="8">
    <source>
        <dbReference type="PROSITE" id="PS51201"/>
    </source>
</evidence>
<comment type="function">
    <text evidence="1">Part of a potassium transport system.</text>
</comment>
<evidence type="ECO:0000313" key="10">
    <source>
        <dbReference type="EMBL" id="MFC7138521.1"/>
    </source>
</evidence>
<evidence type="ECO:0000256" key="3">
    <source>
        <dbReference type="ARBA" id="ARBA00022538"/>
    </source>
</evidence>
<keyword evidence="3" id="KW-0633">Potassium transport</keyword>
<dbReference type="AlphaFoldDB" id="A0ABD5XYR9"/>
<protein>
    <submittedName>
        <fullName evidence="10">Potassium channel family protein</fullName>
    </submittedName>
</protein>
<gene>
    <name evidence="10" type="ORF">ACFQMA_01570</name>
</gene>
<keyword evidence="4" id="KW-0630">Potassium</keyword>
<evidence type="ECO:0000256" key="4">
    <source>
        <dbReference type="ARBA" id="ARBA00022958"/>
    </source>
</evidence>
<proteinExistence type="predicted"/>
<keyword evidence="2" id="KW-0813">Transport</keyword>
<dbReference type="Pfam" id="PF02080">
    <property type="entry name" value="TrkA_C"/>
    <property type="match status" value="1"/>
</dbReference>
<evidence type="ECO:0000256" key="1">
    <source>
        <dbReference type="ARBA" id="ARBA00003660"/>
    </source>
</evidence>
<dbReference type="InterPro" id="IPR006037">
    <property type="entry name" value="RCK_C"/>
</dbReference>
<keyword evidence="11" id="KW-1185">Reference proteome</keyword>
<feature type="domain" description="RCK N-terminal" evidence="8">
    <location>
        <begin position="2"/>
        <end position="119"/>
    </location>
</feature>
<dbReference type="PROSITE" id="PS51202">
    <property type="entry name" value="RCK_C"/>
    <property type="match status" value="1"/>
</dbReference>
<feature type="region of interest" description="Disordered" evidence="7">
    <location>
        <begin position="212"/>
        <end position="237"/>
    </location>
</feature>
<name>A0ABD5XYR9_9EURY</name>
<feature type="compositionally biased region" description="Polar residues" evidence="7">
    <location>
        <begin position="220"/>
        <end position="237"/>
    </location>
</feature>
<dbReference type="PANTHER" id="PTHR43833">
    <property type="entry name" value="POTASSIUM CHANNEL PROTEIN 2-RELATED-RELATED"/>
    <property type="match status" value="1"/>
</dbReference>
<dbReference type="PANTHER" id="PTHR43833:SF5">
    <property type="entry name" value="TRK SYSTEM POTASSIUM UPTAKE PROTEIN TRKA"/>
    <property type="match status" value="1"/>
</dbReference>
<dbReference type="RefSeq" id="WP_274324141.1">
    <property type="nucleotide sequence ID" value="NZ_CP118158.1"/>
</dbReference>
<evidence type="ECO:0000256" key="5">
    <source>
        <dbReference type="ARBA" id="ARBA00023027"/>
    </source>
</evidence>
<dbReference type="SUPFAM" id="SSF51735">
    <property type="entry name" value="NAD(P)-binding Rossmann-fold domains"/>
    <property type="match status" value="1"/>
</dbReference>
<keyword evidence="10" id="KW-0407">Ion channel</keyword>
<dbReference type="Gene3D" id="3.40.50.720">
    <property type="entry name" value="NAD(P)-binding Rossmann-like Domain"/>
    <property type="match status" value="1"/>
</dbReference>
<organism evidence="10 11">
    <name type="scientific">Halosimplex aquaticum</name>
    <dbReference type="NCBI Taxonomy" id="3026162"/>
    <lineage>
        <taxon>Archaea</taxon>
        <taxon>Methanobacteriati</taxon>
        <taxon>Methanobacteriota</taxon>
        <taxon>Stenosarchaea group</taxon>
        <taxon>Halobacteria</taxon>
        <taxon>Halobacteriales</taxon>
        <taxon>Haloarculaceae</taxon>
        <taxon>Halosimplex</taxon>
    </lineage>
</organism>
<evidence type="ECO:0000313" key="11">
    <source>
        <dbReference type="Proteomes" id="UP001596432"/>
    </source>
</evidence>
<dbReference type="SUPFAM" id="SSF116726">
    <property type="entry name" value="TrkA C-terminal domain-like"/>
    <property type="match status" value="1"/>
</dbReference>
<sequence>MSNTIHLIGGGTVGRRLADRLEIRGDSVQIIEHDEERAQLLEKRGYRVHHGDGTDISTLDGAGIVDADIVVVATGSDDSNLLAAQLVRSRFEPESVITRVNRRENADPFEELGITTVSRSDATAKMLDSHLESPAMTRWMETIGDRGDIQEVAIANPDYVGLTIAELDERLSEQVLLLMVGDEVDAHLPDRDETVEHGDHVTLIGSRDAVREAMDELSDESSPNDIAASTSPSTSEE</sequence>
<dbReference type="PROSITE" id="PS51201">
    <property type="entry name" value="RCK_N"/>
    <property type="match status" value="1"/>
</dbReference>
<dbReference type="PRINTS" id="PR00335">
    <property type="entry name" value="KUPTAKETRKA"/>
</dbReference>
<evidence type="ECO:0000256" key="7">
    <source>
        <dbReference type="SAM" id="MobiDB-lite"/>
    </source>
</evidence>
<dbReference type="EMBL" id="JBHTAS010000001">
    <property type="protein sequence ID" value="MFC7138521.1"/>
    <property type="molecule type" value="Genomic_DNA"/>
</dbReference>
<reference evidence="10 11" key="1">
    <citation type="journal article" date="2019" name="Int. J. Syst. Evol. Microbiol.">
        <title>The Global Catalogue of Microorganisms (GCM) 10K type strain sequencing project: providing services to taxonomists for standard genome sequencing and annotation.</title>
        <authorList>
            <consortium name="The Broad Institute Genomics Platform"/>
            <consortium name="The Broad Institute Genome Sequencing Center for Infectious Disease"/>
            <person name="Wu L."/>
            <person name="Ma J."/>
        </authorList>
    </citation>
    <scope>NUCLEOTIDE SEQUENCE [LARGE SCALE GENOMIC DNA]</scope>
    <source>
        <strain evidence="10 11">XZYJT29</strain>
    </source>
</reference>
<evidence type="ECO:0000259" key="9">
    <source>
        <dbReference type="PROSITE" id="PS51202"/>
    </source>
</evidence>
<dbReference type="InterPro" id="IPR003148">
    <property type="entry name" value="RCK_N"/>
</dbReference>
<dbReference type="Gene3D" id="3.30.70.1450">
    <property type="entry name" value="Regulator of K+ conductance, C-terminal domain"/>
    <property type="match status" value="1"/>
</dbReference>
<dbReference type="GeneID" id="78818761"/>
<accession>A0ABD5XYR9</accession>
<dbReference type="InterPro" id="IPR036721">
    <property type="entry name" value="RCK_C_sf"/>
</dbReference>
<feature type="domain" description="RCK C-terminal" evidence="9">
    <location>
        <begin position="137"/>
        <end position="220"/>
    </location>
</feature>
<dbReference type="InterPro" id="IPR036291">
    <property type="entry name" value="NAD(P)-bd_dom_sf"/>
</dbReference>
<dbReference type="Proteomes" id="UP001596432">
    <property type="component" value="Unassembled WGS sequence"/>
</dbReference>
<dbReference type="InterPro" id="IPR050721">
    <property type="entry name" value="Trk_Ktr_HKT_K-transport"/>
</dbReference>
<dbReference type="GO" id="GO:0034220">
    <property type="term" value="P:monoatomic ion transmembrane transport"/>
    <property type="evidence" value="ECO:0007669"/>
    <property type="project" value="UniProtKB-KW"/>
</dbReference>
<evidence type="ECO:0000256" key="6">
    <source>
        <dbReference type="ARBA" id="ARBA00023065"/>
    </source>
</evidence>
<dbReference type="GO" id="GO:0006813">
    <property type="term" value="P:potassium ion transport"/>
    <property type="evidence" value="ECO:0007669"/>
    <property type="project" value="UniProtKB-KW"/>
</dbReference>